<dbReference type="Pfam" id="PF02785">
    <property type="entry name" value="Biotin_carb_C"/>
    <property type="match status" value="1"/>
</dbReference>
<keyword evidence="19" id="KW-1185">Reference proteome</keyword>
<evidence type="ECO:0000256" key="13">
    <source>
        <dbReference type="PROSITE-ProRule" id="PRU00409"/>
    </source>
</evidence>
<evidence type="ECO:0000256" key="7">
    <source>
        <dbReference type="ARBA" id="ARBA00022741"/>
    </source>
</evidence>
<dbReference type="SUPFAM" id="SSF51230">
    <property type="entry name" value="Single hybrid motif"/>
    <property type="match status" value="1"/>
</dbReference>
<evidence type="ECO:0000256" key="12">
    <source>
        <dbReference type="ARBA" id="ARBA00048600"/>
    </source>
</evidence>
<dbReference type="CDD" id="cd06850">
    <property type="entry name" value="biotinyl_domain"/>
    <property type="match status" value="1"/>
</dbReference>
<evidence type="ECO:0000256" key="9">
    <source>
        <dbReference type="ARBA" id="ARBA00022946"/>
    </source>
</evidence>
<keyword evidence="7 13" id="KW-0547">Nucleotide-binding</keyword>
<keyword evidence="9" id="KW-0809">Transit peptide</keyword>
<dbReference type="EMBL" id="LKHV01000002">
    <property type="protein sequence ID" value="KRG19623.1"/>
    <property type="molecule type" value="Genomic_DNA"/>
</dbReference>
<evidence type="ECO:0000256" key="4">
    <source>
        <dbReference type="ARBA" id="ARBA00011750"/>
    </source>
</evidence>
<gene>
    <name evidence="17" type="primary">accA1</name>
    <name evidence="18" type="ORF">CC99x_001740</name>
    <name evidence="17" type="ORF">CC99x_00636</name>
</gene>
<dbReference type="Pfam" id="PF02786">
    <property type="entry name" value="CPSase_L_D2"/>
    <property type="match status" value="1"/>
</dbReference>
<dbReference type="Gene3D" id="2.40.50.100">
    <property type="match status" value="1"/>
</dbReference>
<dbReference type="InterPro" id="IPR005481">
    <property type="entry name" value="BC-like_N"/>
</dbReference>
<evidence type="ECO:0000313" key="17">
    <source>
        <dbReference type="EMBL" id="KRG19623.1"/>
    </source>
</evidence>
<dbReference type="InterPro" id="IPR001882">
    <property type="entry name" value="Biotin_BS"/>
</dbReference>
<evidence type="ECO:0000256" key="6">
    <source>
        <dbReference type="ARBA" id="ARBA00022598"/>
    </source>
</evidence>
<reference evidence="18" key="3">
    <citation type="submission" date="2021-06" db="EMBL/GenBank/DDBJ databases">
        <title>Genomic Description and Analysis of Intracellular Bacteria, Candidatus Berkiella cookevillensis and Candidatus Berkiella aquae.</title>
        <authorList>
            <person name="Kidane D.T."/>
            <person name="Mehari Y.T."/>
            <person name="Rice F.C."/>
            <person name="Arivett B.A."/>
            <person name="Farone A.L."/>
            <person name="Berk S.G."/>
            <person name="Farone M.B."/>
        </authorList>
    </citation>
    <scope>NUCLEOTIDE SEQUENCE</scope>
    <source>
        <strain evidence="18">CC99</strain>
    </source>
</reference>
<dbReference type="PROSITE" id="PS00867">
    <property type="entry name" value="CPSASE_2"/>
    <property type="match status" value="1"/>
</dbReference>
<dbReference type="InterPro" id="IPR005482">
    <property type="entry name" value="Biotin_COase_C"/>
</dbReference>
<dbReference type="PANTHER" id="PTHR18866">
    <property type="entry name" value="CARBOXYLASE:PYRUVATE/ACETYL-COA/PROPIONYL-COA CARBOXYLASE"/>
    <property type="match status" value="1"/>
</dbReference>
<dbReference type="PANTHER" id="PTHR18866:SF33">
    <property type="entry name" value="METHYLCROTONOYL-COA CARBOXYLASE SUBUNIT ALPHA, MITOCHONDRIAL-RELATED"/>
    <property type="match status" value="1"/>
</dbReference>
<dbReference type="SUPFAM" id="SSF52440">
    <property type="entry name" value="PreATP-grasp domain"/>
    <property type="match status" value="1"/>
</dbReference>
<protein>
    <recommendedName>
        <fullName evidence="5">Biotin carboxylase</fullName>
    </recommendedName>
    <alternativeName>
        <fullName evidence="11">Acetyl-coenzyme A carboxylase biotin carboxylase subunit A</fullName>
    </alternativeName>
</protein>
<evidence type="ECO:0000256" key="10">
    <source>
        <dbReference type="ARBA" id="ARBA00023267"/>
    </source>
</evidence>
<evidence type="ECO:0000259" key="15">
    <source>
        <dbReference type="PROSITE" id="PS50975"/>
    </source>
</evidence>
<evidence type="ECO:0000256" key="2">
    <source>
        <dbReference type="ARBA" id="ARBA00003761"/>
    </source>
</evidence>
<feature type="domain" description="ATP-grasp" evidence="15">
    <location>
        <begin position="124"/>
        <end position="320"/>
    </location>
</feature>
<dbReference type="FunFam" id="3.30.1490.20:FF:000003">
    <property type="entry name" value="acetyl-CoA carboxylase isoform X1"/>
    <property type="match status" value="1"/>
</dbReference>
<dbReference type="Proteomes" id="UP000051494">
    <property type="component" value="Unassembled WGS sequence"/>
</dbReference>
<feature type="domain" description="Lipoyl-binding" evidence="14">
    <location>
        <begin position="580"/>
        <end position="656"/>
    </location>
</feature>
<dbReference type="PATRIC" id="fig|1590042.3.peg.654"/>
<reference evidence="18" key="2">
    <citation type="journal article" date="2016" name="Genome Announc.">
        <title>Draft Genome Sequences of Two Novel Amoeba-Resistant Intranuclear Bacteria, 'Candidatus Berkiella cookevillensis' and 'Candidatus Berkiella aquae'.</title>
        <authorList>
            <person name="Mehari Y.T."/>
            <person name="Arivett B.A."/>
            <person name="Farone A.L."/>
            <person name="Gunderson J.H."/>
            <person name="Farone M.B."/>
        </authorList>
    </citation>
    <scope>NUCLEOTIDE SEQUENCE</scope>
    <source>
        <strain evidence="18">CC99</strain>
    </source>
</reference>
<evidence type="ECO:0000256" key="11">
    <source>
        <dbReference type="ARBA" id="ARBA00033786"/>
    </source>
</evidence>
<accession>A0A0Q9YSK6</accession>
<reference evidence="17" key="1">
    <citation type="submission" date="2015-09" db="EMBL/GenBank/DDBJ databases">
        <title>Draft Genome Sequences of Two Novel Amoeba-resistant Intranuclear Bacteria, Candidatus Berkiella cookevillensis and Candidatus Berkiella aquae.</title>
        <authorList>
            <person name="Mehari Y.T."/>
            <person name="Arivett B.A."/>
            <person name="Farone A.L."/>
            <person name="Gunderson J.H."/>
            <person name="Farone M.B."/>
        </authorList>
    </citation>
    <scope>NUCLEOTIDE SEQUENCE [LARGE SCALE GENOMIC DNA]</scope>
    <source>
        <strain evidence="17">CC99</strain>
    </source>
</reference>
<evidence type="ECO:0000256" key="1">
    <source>
        <dbReference type="ARBA" id="ARBA00001953"/>
    </source>
</evidence>
<dbReference type="InterPro" id="IPR016185">
    <property type="entry name" value="PreATP-grasp_dom_sf"/>
</dbReference>
<dbReference type="GO" id="GO:0005524">
    <property type="term" value="F:ATP binding"/>
    <property type="evidence" value="ECO:0007669"/>
    <property type="project" value="UniProtKB-UniRule"/>
</dbReference>
<dbReference type="Gene3D" id="3.30.470.20">
    <property type="entry name" value="ATP-grasp fold, B domain"/>
    <property type="match status" value="1"/>
</dbReference>
<comment type="subunit">
    <text evidence="4">Acetyl-CoA carboxylase is a heterohexamer of biotin carboxyl carrier protein, biotin carboxylase and the two subunits of carboxyl transferase in a 2:2 complex.</text>
</comment>
<dbReference type="FunFam" id="2.40.50.100:FF:000003">
    <property type="entry name" value="Acetyl-CoA carboxylase biotin carboxyl carrier protein"/>
    <property type="match status" value="1"/>
</dbReference>
<dbReference type="PROSITE" id="PS00188">
    <property type="entry name" value="BIOTIN"/>
    <property type="match status" value="1"/>
</dbReference>
<dbReference type="PROSITE" id="PS50975">
    <property type="entry name" value="ATP_GRASP"/>
    <property type="match status" value="1"/>
</dbReference>
<dbReference type="AlphaFoldDB" id="A0A0Q9YSK6"/>
<dbReference type="InterPro" id="IPR000089">
    <property type="entry name" value="Biotin_lipoyl"/>
</dbReference>
<dbReference type="RefSeq" id="WP_057623572.1">
    <property type="nucleotide sequence ID" value="NZ_LKHV02000001.1"/>
</dbReference>
<name>A0A0Q9YSK6_9GAMM</name>
<comment type="cofactor">
    <cofactor evidence="1">
        <name>biotin</name>
        <dbReference type="ChEBI" id="CHEBI:57586"/>
    </cofactor>
</comment>
<dbReference type="PROSITE" id="PS50968">
    <property type="entry name" value="BIOTINYL_LIPOYL"/>
    <property type="match status" value="1"/>
</dbReference>
<dbReference type="InterPro" id="IPR011764">
    <property type="entry name" value="Biotin_carboxylation_dom"/>
</dbReference>
<evidence type="ECO:0000313" key="18">
    <source>
        <dbReference type="EMBL" id="MCS5707620.1"/>
    </source>
</evidence>
<comment type="function">
    <text evidence="2">This protein is a component of the acetyl coenzyme A carboxylase complex; first, biotin carboxylase catalyzes the carboxylation of the carrier protein and then the transcarboxylase transfers the carboxyl group to form malonyl-CoA.</text>
</comment>
<dbReference type="Pfam" id="PF00289">
    <property type="entry name" value="Biotin_carb_N"/>
    <property type="match status" value="1"/>
</dbReference>
<sequence length="658" mass="73940">MINSTINTLLIANRGEIACRIIKTCKRLNIRTIAVYATPDIHALHVKEADVAYCIGSEKLQDSYLNIEKIITIAKKEQVDAIHPGYGFLSENALFSERCKAENIIFIGPSAQSIRAMAVKDEAKKIMEAAKVPTVPGKLDVQSVAEITEACQNIGFPVILKAACGGGGKGMRIVFDSKEIEEAARQAKQESQNAFGNDSLFVEKYLINARHIEVQIFRDSHGNCVHLFERDCSNQRRHQKVIEETPAIHLSQALKEQMYQSAIQAAHAIDYTGAGTIEFLVSQDHHFYFMEMNTRLQVEHPVTEMTTGLDLVEWQIKVAQGEALPLQQKNIKQIGHAIEARIYSEDPEQHFLPQTGKIKHLFYKDSQNVRLDSGIQRGDSIGIYFDPLLCKLIAWGENRDKAIHLLADALDHFKIIGIKNNISFLQSLLLSHAFAEGLDVQHLERNLSQYLCAAPTLSKEVLAAACLVFILNRNTADNTLWDKKNAFRINLKAQEMLLLEYQSQSIAIQITHTQTSLELSCPLFESIFEISGTVDDNILSYQFENSWRSISYFIENAQLSLIHQGHLYQLNDLAHIDHSTKTEQHDGNIIISPMPGMITKIWKKIGDSVNKGEKLLALEAMKMEHTVAAPKSGKIKNIHFNMGDQVIEGSELIEYDNI</sequence>
<dbReference type="SMART" id="SM00878">
    <property type="entry name" value="Biotin_carb_C"/>
    <property type="match status" value="1"/>
</dbReference>
<feature type="domain" description="Biotin carboxylation" evidence="16">
    <location>
        <begin position="5"/>
        <end position="449"/>
    </location>
</feature>
<evidence type="ECO:0000259" key="16">
    <source>
        <dbReference type="PROSITE" id="PS50979"/>
    </source>
</evidence>
<dbReference type="GO" id="GO:0046872">
    <property type="term" value="F:metal ion binding"/>
    <property type="evidence" value="ECO:0007669"/>
    <property type="project" value="InterPro"/>
</dbReference>
<dbReference type="PROSITE" id="PS50979">
    <property type="entry name" value="BC"/>
    <property type="match status" value="1"/>
</dbReference>
<dbReference type="Pfam" id="PF00364">
    <property type="entry name" value="Biotin_lipoyl"/>
    <property type="match status" value="1"/>
</dbReference>
<dbReference type="InterPro" id="IPR011053">
    <property type="entry name" value="Single_hybrid_motif"/>
</dbReference>
<evidence type="ECO:0000256" key="3">
    <source>
        <dbReference type="ARBA" id="ARBA00004956"/>
    </source>
</evidence>
<comment type="caution">
    <text evidence="17">The sequence shown here is derived from an EMBL/GenBank/DDBJ whole genome shotgun (WGS) entry which is preliminary data.</text>
</comment>
<dbReference type="FunFam" id="3.40.50.20:FF:000010">
    <property type="entry name" value="Propionyl-CoA carboxylase subunit alpha"/>
    <property type="match status" value="1"/>
</dbReference>
<dbReference type="GO" id="GO:0004075">
    <property type="term" value="F:biotin carboxylase activity"/>
    <property type="evidence" value="ECO:0007669"/>
    <property type="project" value="UniProtKB-EC"/>
</dbReference>
<proteinExistence type="predicted"/>
<keyword evidence="6" id="KW-0436">Ligase</keyword>
<dbReference type="FunFam" id="3.30.470.20:FF:000028">
    <property type="entry name" value="Methylcrotonoyl-CoA carboxylase subunit alpha, mitochondrial"/>
    <property type="match status" value="1"/>
</dbReference>
<dbReference type="EMBL" id="LKHV02000001">
    <property type="protein sequence ID" value="MCS5707620.1"/>
    <property type="molecule type" value="Genomic_DNA"/>
</dbReference>
<dbReference type="Gene3D" id="3.30.700.40">
    <property type="match status" value="1"/>
</dbReference>
<dbReference type="InterPro" id="IPR011761">
    <property type="entry name" value="ATP-grasp"/>
</dbReference>
<dbReference type="InterPro" id="IPR005479">
    <property type="entry name" value="CPAse_ATP-bd"/>
</dbReference>
<organism evidence="17">
    <name type="scientific">Candidatus Berkiella cookevillensis</name>
    <dbReference type="NCBI Taxonomy" id="437022"/>
    <lineage>
        <taxon>Bacteria</taxon>
        <taxon>Pseudomonadati</taxon>
        <taxon>Pseudomonadota</taxon>
        <taxon>Gammaproteobacteria</taxon>
        <taxon>Candidatus Berkiellales</taxon>
        <taxon>Candidatus Berkiellaceae</taxon>
        <taxon>Candidatus Berkiella</taxon>
    </lineage>
</organism>
<keyword evidence="8 13" id="KW-0067">ATP-binding</keyword>
<dbReference type="PROSITE" id="PS00866">
    <property type="entry name" value="CPSASE_1"/>
    <property type="match status" value="1"/>
</dbReference>
<dbReference type="OrthoDB" id="9763189at2"/>
<comment type="catalytic activity">
    <reaction evidence="12">
        <text>N(6)-biotinyl-L-lysyl-[protein] + hydrogencarbonate + ATP = N(6)-carboxybiotinyl-L-lysyl-[protein] + ADP + phosphate + H(+)</text>
        <dbReference type="Rhea" id="RHEA:13501"/>
        <dbReference type="Rhea" id="RHEA-COMP:10505"/>
        <dbReference type="Rhea" id="RHEA-COMP:10506"/>
        <dbReference type="ChEBI" id="CHEBI:15378"/>
        <dbReference type="ChEBI" id="CHEBI:17544"/>
        <dbReference type="ChEBI" id="CHEBI:30616"/>
        <dbReference type="ChEBI" id="CHEBI:43474"/>
        <dbReference type="ChEBI" id="CHEBI:83144"/>
        <dbReference type="ChEBI" id="CHEBI:83145"/>
        <dbReference type="ChEBI" id="CHEBI:456216"/>
        <dbReference type="EC" id="6.3.4.14"/>
    </reaction>
</comment>
<dbReference type="SUPFAM" id="SSF51246">
    <property type="entry name" value="Rudiment single hybrid motif"/>
    <property type="match status" value="1"/>
</dbReference>
<evidence type="ECO:0000259" key="14">
    <source>
        <dbReference type="PROSITE" id="PS50968"/>
    </source>
</evidence>
<dbReference type="STRING" id="437022.CC99x_00636"/>
<comment type="pathway">
    <text evidence="3">Lipid metabolism; malonyl-CoA biosynthesis; malonyl-CoA from acetyl-CoA: step 1/1.</text>
</comment>
<dbReference type="InterPro" id="IPR011054">
    <property type="entry name" value="Rudment_hybrid_motif"/>
</dbReference>
<keyword evidence="10" id="KW-0092">Biotin</keyword>
<evidence type="ECO:0000256" key="8">
    <source>
        <dbReference type="ARBA" id="ARBA00022840"/>
    </source>
</evidence>
<dbReference type="SUPFAM" id="SSF56059">
    <property type="entry name" value="Glutathione synthetase ATP-binding domain-like"/>
    <property type="match status" value="1"/>
</dbReference>
<dbReference type="InterPro" id="IPR050856">
    <property type="entry name" value="Biotin_carboxylase_complex"/>
</dbReference>
<evidence type="ECO:0000256" key="5">
    <source>
        <dbReference type="ARBA" id="ARBA00017242"/>
    </source>
</evidence>
<evidence type="ECO:0000313" key="19">
    <source>
        <dbReference type="Proteomes" id="UP000051494"/>
    </source>
</evidence>